<comment type="function">
    <text evidence="7">Adds poly(A) tail to the 3' end of many RNAs, which usually targets these RNAs for decay. Plays a significant role in the global control of gene expression, through influencing the rate of transcript degradation, and in the general RNA quality control.</text>
</comment>
<dbReference type="InterPro" id="IPR052191">
    <property type="entry name" value="tRNA_ntf/polyA_polymerase_I"/>
</dbReference>
<dbReference type="NCBIfam" id="TIGR01942">
    <property type="entry name" value="pcnB"/>
    <property type="match status" value="1"/>
</dbReference>
<comment type="similarity">
    <text evidence="7 8">Belongs to the tRNA nucleotidyltransferase/poly(A) polymerase family.</text>
</comment>
<feature type="compositionally biased region" description="Basic residues" evidence="9">
    <location>
        <begin position="409"/>
        <end position="419"/>
    </location>
</feature>
<dbReference type="InterPro" id="IPR025866">
    <property type="entry name" value="PolyA_pol_arg_C_dom"/>
</dbReference>
<comment type="catalytic activity">
    <reaction evidence="7">
        <text>RNA(n) + ATP = RNA(n)-3'-adenine ribonucleotide + diphosphate</text>
        <dbReference type="Rhea" id="RHEA:11332"/>
        <dbReference type="Rhea" id="RHEA-COMP:14527"/>
        <dbReference type="Rhea" id="RHEA-COMP:17347"/>
        <dbReference type="ChEBI" id="CHEBI:30616"/>
        <dbReference type="ChEBI" id="CHEBI:33019"/>
        <dbReference type="ChEBI" id="CHEBI:140395"/>
        <dbReference type="ChEBI" id="CHEBI:173115"/>
        <dbReference type="EC" id="2.7.7.19"/>
    </reaction>
</comment>
<name>A0A9X1B3P9_9GAMM</name>
<keyword evidence="5 7" id="KW-0694">RNA-binding</keyword>
<evidence type="ECO:0000313" key="14">
    <source>
        <dbReference type="Proteomes" id="UP001138768"/>
    </source>
</evidence>
<dbReference type="AlphaFoldDB" id="A0A9X1B3P9"/>
<evidence type="ECO:0000259" key="10">
    <source>
        <dbReference type="Pfam" id="PF01743"/>
    </source>
</evidence>
<feature type="active site" evidence="7">
    <location>
        <position position="52"/>
    </location>
</feature>
<dbReference type="SUPFAM" id="SSF81301">
    <property type="entry name" value="Nucleotidyltransferase"/>
    <property type="match status" value="1"/>
</dbReference>
<comment type="caution">
    <text evidence="13">The sequence shown here is derived from an EMBL/GenBank/DDBJ whole genome shotgun (WGS) entry which is preliminary data.</text>
</comment>
<dbReference type="GO" id="GO:1990817">
    <property type="term" value="F:poly(A) RNA polymerase activity"/>
    <property type="evidence" value="ECO:0007669"/>
    <property type="project" value="UniProtKB-UniRule"/>
</dbReference>
<protein>
    <recommendedName>
        <fullName evidence="7">Poly(A) polymerase I</fullName>
        <shortName evidence="7">PAP I</shortName>
        <ecNumber evidence="7">2.7.7.19</ecNumber>
    </recommendedName>
</protein>
<evidence type="ECO:0000259" key="12">
    <source>
        <dbReference type="Pfam" id="PF12627"/>
    </source>
</evidence>
<keyword evidence="3 7" id="KW-0547">Nucleotide-binding</keyword>
<dbReference type="Proteomes" id="UP001138768">
    <property type="component" value="Unassembled WGS sequence"/>
</dbReference>
<accession>A0A9X1B3P9</accession>
<evidence type="ECO:0000256" key="9">
    <source>
        <dbReference type="SAM" id="MobiDB-lite"/>
    </source>
</evidence>
<dbReference type="Gene3D" id="1.10.3090.10">
    <property type="entry name" value="cca-adding enzyme, domain 2"/>
    <property type="match status" value="1"/>
</dbReference>
<dbReference type="FunFam" id="3.30.460.10:FF:000035">
    <property type="entry name" value="Poly(A) polymerase I"/>
    <property type="match status" value="1"/>
</dbReference>
<evidence type="ECO:0000259" key="11">
    <source>
        <dbReference type="Pfam" id="PF12626"/>
    </source>
</evidence>
<feature type="domain" description="Polymerase A arginine-rich C-terminal" evidence="11">
    <location>
        <begin position="305"/>
        <end position="419"/>
    </location>
</feature>
<evidence type="ECO:0000313" key="13">
    <source>
        <dbReference type="EMBL" id="MBK1618224.1"/>
    </source>
</evidence>
<dbReference type="GO" id="GO:0043633">
    <property type="term" value="P:polyadenylation-dependent RNA catabolic process"/>
    <property type="evidence" value="ECO:0007669"/>
    <property type="project" value="InterPro"/>
</dbReference>
<feature type="region of interest" description="Disordered" evidence="9">
    <location>
        <begin position="399"/>
        <end position="481"/>
    </location>
</feature>
<dbReference type="Pfam" id="PF01743">
    <property type="entry name" value="PolyA_pol"/>
    <property type="match status" value="1"/>
</dbReference>
<evidence type="ECO:0000256" key="7">
    <source>
        <dbReference type="HAMAP-Rule" id="MF_00957"/>
    </source>
</evidence>
<feature type="compositionally biased region" description="Gly residues" evidence="9">
    <location>
        <begin position="434"/>
        <end position="452"/>
    </location>
</feature>
<proteinExistence type="inferred from homology"/>
<dbReference type="EMBL" id="NRRY01000008">
    <property type="protein sequence ID" value="MBK1618224.1"/>
    <property type="molecule type" value="Genomic_DNA"/>
</dbReference>
<keyword evidence="14" id="KW-1185">Reference proteome</keyword>
<evidence type="ECO:0000256" key="8">
    <source>
        <dbReference type="RuleBase" id="RU003953"/>
    </source>
</evidence>
<keyword evidence="6 7" id="KW-0804">Transcription</keyword>
<organism evidence="13 14">
    <name type="scientific">Lamprobacter modestohalophilus</name>
    <dbReference type="NCBI Taxonomy" id="1064514"/>
    <lineage>
        <taxon>Bacteria</taxon>
        <taxon>Pseudomonadati</taxon>
        <taxon>Pseudomonadota</taxon>
        <taxon>Gammaproteobacteria</taxon>
        <taxon>Chromatiales</taxon>
        <taxon>Chromatiaceae</taxon>
        <taxon>Lamprobacter</taxon>
    </lineage>
</organism>
<feature type="active site" evidence="7">
    <location>
        <position position="129"/>
    </location>
</feature>
<dbReference type="GO" id="GO:0005524">
    <property type="term" value="F:ATP binding"/>
    <property type="evidence" value="ECO:0007669"/>
    <property type="project" value="UniProtKB-UniRule"/>
</dbReference>
<evidence type="ECO:0000256" key="5">
    <source>
        <dbReference type="ARBA" id="ARBA00022884"/>
    </source>
</evidence>
<dbReference type="Pfam" id="PF12626">
    <property type="entry name" value="PolyA_pol_arg_C"/>
    <property type="match status" value="1"/>
</dbReference>
<dbReference type="InterPro" id="IPR043519">
    <property type="entry name" value="NT_sf"/>
</dbReference>
<evidence type="ECO:0000256" key="6">
    <source>
        <dbReference type="ARBA" id="ARBA00023163"/>
    </source>
</evidence>
<dbReference type="InterPro" id="IPR032828">
    <property type="entry name" value="PolyA_RNA-bd"/>
</dbReference>
<dbReference type="SUPFAM" id="SSF81891">
    <property type="entry name" value="Poly A polymerase C-terminal region-like"/>
    <property type="match status" value="1"/>
</dbReference>
<dbReference type="Gene3D" id="3.30.460.10">
    <property type="entry name" value="Beta Polymerase, domain 2"/>
    <property type="match status" value="1"/>
</dbReference>
<dbReference type="EC" id="2.7.7.19" evidence="7"/>
<sequence length="481" mass="53029">MIPRPEHPISRANISPNALKVLNRLKQAGFQAYLVGGGVRDLLLGHEPKDFDIATDATPEEVRSVFRNCRLIGRRFRLAHVFFGREIVEVATFRGSNADGGSDAQVTEQGMILRDNVYGSITEDALRRDFTVNALYYNIADFSLVDYAGGLADIEEGRLRLIGDDPVARYREDPVRMLRAVRFACKLGFIIDDDCAAPIRALAELLGEISPARLFEETLKLFHSGYALQAFEKLRHFDLFAQLFPETDACLAREDHAFPITFVSRGLDNTDQRILEGKPVAPAFLFAVLLWEPVRLRYQALLDDGVPSADAMALASQEVASAQQQWVAIQKRFALPMREIWALQPRLERRQGKRPMLLLSHPRFRAAYDFLLLRAEAGETDPEIAQWWTRFQAVDAAERAKMLGSTPQQRKRKRRKRKPKSDSLAAGAAAAAGAGAGGATGAMPADGGGAGAGSVPPSTIDAGPADGQSGRPSQRREKAHD</sequence>
<dbReference type="InterPro" id="IPR002646">
    <property type="entry name" value="PolA_pol_head_dom"/>
</dbReference>
<dbReference type="PANTHER" id="PTHR43051:SF1">
    <property type="entry name" value="POLYNUCLEOTIDE ADENYLYLTRANSFERASE FAMILY PROTEIN"/>
    <property type="match status" value="1"/>
</dbReference>
<dbReference type="GO" id="GO:0006397">
    <property type="term" value="P:mRNA processing"/>
    <property type="evidence" value="ECO:0007669"/>
    <property type="project" value="UniProtKB-KW"/>
</dbReference>
<evidence type="ECO:0000256" key="2">
    <source>
        <dbReference type="ARBA" id="ARBA00022679"/>
    </source>
</evidence>
<dbReference type="HAMAP" id="MF_00957">
    <property type="entry name" value="PolyA_pol"/>
    <property type="match status" value="1"/>
</dbReference>
<dbReference type="PANTHER" id="PTHR43051">
    <property type="entry name" value="POLYNUCLEOTIDE ADENYLYLTRANSFERASE FAMILY PROTEIN"/>
    <property type="match status" value="1"/>
</dbReference>
<keyword evidence="2 7" id="KW-0808">Transferase</keyword>
<dbReference type="InterPro" id="IPR010206">
    <property type="entry name" value="PolA_pol_I"/>
</dbReference>
<dbReference type="GO" id="GO:0003723">
    <property type="term" value="F:RNA binding"/>
    <property type="evidence" value="ECO:0007669"/>
    <property type="project" value="UniProtKB-UniRule"/>
</dbReference>
<reference evidence="13 14" key="1">
    <citation type="journal article" date="2020" name="Microorganisms">
        <title>Osmotic Adaptation and Compatible Solute Biosynthesis of Phototrophic Bacteria as Revealed from Genome Analyses.</title>
        <authorList>
            <person name="Imhoff J.F."/>
            <person name="Rahn T."/>
            <person name="Kunzel S."/>
            <person name="Keller A."/>
            <person name="Neulinger S.C."/>
        </authorList>
    </citation>
    <scope>NUCLEOTIDE SEQUENCE [LARGE SCALE GENOMIC DNA]</scope>
    <source>
        <strain evidence="13 14">DSM 25653</strain>
    </source>
</reference>
<feature type="domain" description="Poly A polymerase head" evidence="10">
    <location>
        <begin position="32"/>
        <end position="160"/>
    </location>
</feature>
<feature type="domain" description="tRNA nucleotidyltransferase/poly(A) polymerase RNA and SrmB- binding" evidence="12">
    <location>
        <begin position="188"/>
        <end position="250"/>
    </location>
</feature>
<dbReference type="CDD" id="cd05398">
    <property type="entry name" value="NT_ClassII-CCAase"/>
    <property type="match status" value="1"/>
</dbReference>
<keyword evidence="1 7" id="KW-0507">mRNA processing</keyword>
<dbReference type="Pfam" id="PF12627">
    <property type="entry name" value="PolyA_pol_RNAbd"/>
    <property type="match status" value="1"/>
</dbReference>
<evidence type="ECO:0000256" key="3">
    <source>
        <dbReference type="ARBA" id="ARBA00022741"/>
    </source>
</evidence>
<feature type="active site" evidence="7">
    <location>
        <position position="50"/>
    </location>
</feature>
<gene>
    <name evidence="7" type="primary">pcnB</name>
    <name evidence="13" type="ORF">CKO42_07155</name>
</gene>
<evidence type="ECO:0000256" key="1">
    <source>
        <dbReference type="ARBA" id="ARBA00022664"/>
    </source>
</evidence>
<keyword evidence="4 7" id="KW-0067">ATP-binding</keyword>
<evidence type="ECO:0000256" key="4">
    <source>
        <dbReference type="ARBA" id="ARBA00022840"/>
    </source>
</evidence>